<evidence type="ECO:0000259" key="13">
    <source>
        <dbReference type="PROSITE" id="PS50893"/>
    </source>
</evidence>
<dbReference type="InterPro" id="IPR017871">
    <property type="entry name" value="ABC_transporter-like_CS"/>
</dbReference>
<dbReference type="PROSITE" id="PS50928">
    <property type="entry name" value="ABC_TM1"/>
    <property type="match status" value="1"/>
</dbReference>
<protein>
    <submittedName>
        <fullName evidence="15">ABC-type dipeptide/oligopeptide/nickel transport system, ATPase component</fullName>
    </submittedName>
</protein>
<proteinExistence type="inferred from homology"/>
<dbReference type="Gene3D" id="3.40.50.300">
    <property type="entry name" value="P-loop containing nucleotide triphosphate hydrolases"/>
    <property type="match status" value="1"/>
</dbReference>
<dbReference type="Pfam" id="PF00005">
    <property type="entry name" value="ABC_tran"/>
    <property type="match status" value="1"/>
</dbReference>
<dbReference type="GO" id="GO:0005886">
    <property type="term" value="C:plasma membrane"/>
    <property type="evidence" value="ECO:0007669"/>
    <property type="project" value="UniProtKB-SubCell"/>
</dbReference>
<sequence>MPLPDPQLTPGLEERAARVSLFRKLLKNPVGLIALIFLALLVLSAIFAPLLAPADPNTASLQDVLAPPGGAHPLGADSAGRDVLSRLLFATRFSLAGALLALVVAAVIGVVAGLIAGYFGKWFDSVSSWFAGLLMALPGIVVLLAARAVLGPSMWLSMAIFGVLLSPAFFRLVYASVSAVRNELYVDAARVAGLSDARIIARHILTVVRAPVIIQAAMITGIAIAIQAGLDFLGLGDTTVPSWGSMLNDAFAKIYTNPDLMIWPASAIALTCIALTLLANVMRDELERTAGPVKRRKNRDRAAEAPIVKAAHLSTVGMATISEEERRLALEQPAASEPGEIVHPVVVHPDPEDGGRSSTGNPFGEELLSVRNLAVGYDQPDGSIKVVVNDVSLRVRRGEVHGLIGESGSGKTQTAWSVLRLLPDGGRVIDGSISFEGKDLAHATEKEMTKLRGAKIAYIPQEPMSNLDASFTIGSQLVEPMRVVLGLSKSEATKRALGLLERVGIPNPQRTFDAYPHEVSGGMAQRVLIAGAISCDPDLLIADEPTTALDVTVQAEVLSLLRELQAELNMGVILVTHNFGVVADLCDRVSVMRAGRIVETGPVRSIFAAPEHEYTKALFAAILEEGEPRGELVAARTETAQTEKEGLR</sequence>
<dbReference type="SUPFAM" id="SSF161098">
    <property type="entry name" value="MetI-like"/>
    <property type="match status" value="1"/>
</dbReference>
<dbReference type="InterPro" id="IPR025966">
    <property type="entry name" value="OppC_N"/>
</dbReference>
<evidence type="ECO:0000256" key="4">
    <source>
        <dbReference type="ARBA" id="ARBA00022448"/>
    </source>
</evidence>
<feature type="transmembrane region" description="Helical" evidence="11">
    <location>
        <begin position="129"/>
        <end position="149"/>
    </location>
</feature>
<dbReference type="GO" id="GO:0055085">
    <property type="term" value="P:transmembrane transport"/>
    <property type="evidence" value="ECO:0007669"/>
    <property type="project" value="InterPro"/>
</dbReference>
<evidence type="ECO:0000259" key="14">
    <source>
        <dbReference type="PROSITE" id="PS50928"/>
    </source>
</evidence>
<keyword evidence="10 11" id="KW-0472">Membrane</keyword>
<comment type="similarity">
    <text evidence="11">Belongs to the binding-protein-dependent transport system permease family.</text>
</comment>
<dbReference type="STRING" id="150121.SAMN06296010_0921"/>
<evidence type="ECO:0000256" key="2">
    <source>
        <dbReference type="ARBA" id="ARBA00004202"/>
    </source>
</evidence>
<feature type="transmembrane region" description="Helical" evidence="11">
    <location>
        <begin position="93"/>
        <end position="117"/>
    </location>
</feature>
<feature type="transmembrane region" description="Helical" evidence="11">
    <location>
        <begin position="155"/>
        <end position="174"/>
    </location>
</feature>
<comment type="subcellular location">
    <subcellularLocation>
        <location evidence="11">Cell membrane</location>
        <topology evidence="11">Multi-pass membrane protein</topology>
    </subcellularLocation>
    <subcellularLocation>
        <location evidence="2">Cell membrane</location>
        <topology evidence="2">Peripheral membrane protein</topology>
    </subcellularLocation>
    <subcellularLocation>
        <location evidence="1">Membrane</location>
        <topology evidence="1">Multi-pass membrane protein</topology>
    </subcellularLocation>
</comment>
<evidence type="ECO:0000256" key="7">
    <source>
        <dbReference type="ARBA" id="ARBA00022741"/>
    </source>
</evidence>
<dbReference type="Pfam" id="PF12911">
    <property type="entry name" value="OppC_N"/>
    <property type="match status" value="1"/>
</dbReference>
<evidence type="ECO:0000313" key="15">
    <source>
        <dbReference type="EMBL" id="SMG19028.1"/>
    </source>
</evidence>
<evidence type="ECO:0000256" key="12">
    <source>
        <dbReference type="SAM" id="MobiDB-lite"/>
    </source>
</evidence>
<feature type="transmembrane region" description="Helical" evidence="11">
    <location>
        <begin position="207"/>
        <end position="230"/>
    </location>
</feature>
<feature type="region of interest" description="Disordered" evidence="12">
    <location>
        <begin position="339"/>
        <end position="362"/>
    </location>
</feature>
<keyword evidence="8" id="KW-0067">ATP-binding</keyword>
<dbReference type="InterPro" id="IPR000515">
    <property type="entry name" value="MetI-like"/>
</dbReference>
<name>A0A1X7IVD3_9MICO</name>
<keyword evidence="7" id="KW-0547">Nucleotide-binding</keyword>
<dbReference type="PROSITE" id="PS50893">
    <property type="entry name" value="ABC_TRANSPORTER_2"/>
    <property type="match status" value="1"/>
</dbReference>
<dbReference type="GO" id="GO:0016887">
    <property type="term" value="F:ATP hydrolysis activity"/>
    <property type="evidence" value="ECO:0007669"/>
    <property type="project" value="InterPro"/>
</dbReference>
<keyword evidence="5" id="KW-1003">Cell membrane</keyword>
<dbReference type="Gene3D" id="1.10.3720.10">
    <property type="entry name" value="MetI-like"/>
    <property type="match status" value="1"/>
</dbReference>
<evidence type="ECO:0000256" key="3">
    <source>
        <dbReference type="ARBA" id="ARBA00005417"/>
    </source>
</evidence>
<evidence type="ECO:0000256" key="10">
    <source>
        <dbReference type="ARBA" id="ARBA00023136"/>
    </source>
</evidence>
<evidence type="ECO:0000256" key="5">
    <source>
        <dbReference type="ARBA" id="ARBA00022475"/>
    </source>
</evidence>
<evidence type="ECO:0000313" key="16">
    <source>
        <dbReference type="Proteomes" id="UP000193244"/>
    </source>
</evidence>
<dbReference type="PROSITE" id="PS00211">
    <property type="entry name" value="ABC_TRANSPORTER_1"/>
    <property type="match status" value="1"/>
</dbReference>
<organism evidence="15 16">
    <name type="scientific">Agreia pratensis</name>
    <dbReference type="NCBI Taxonomy" id="150121"/>
    <lineage>
        <taxon>Bacteria</taxon>
        <taxon>Bacillati</taxon>
        <taxon>Actinomycetota</taxon>
        <taxon>Actinomycetes</taxon>
        <taxon>Micrococcales</taxon>
        <taxon>Microbacteriaceae</taxon>
        <taxon>Agreia</taxon>
    </lineage>
</organism>
<dbReference type="CDD" id="cd06261">
    <property type="entry name" value="TM_PBP2"/>
    <property type="match status" value="1"/>
</dbReference>
<evidence type="ECO:0000256" key="1">
    <source>
        <dbReference type="ARBA" id="ARBA00004141"/>
    </source>
</evidence>
<evidence type="ECO:0000256" key="11">
    <source>
        <dbReference type="RuleBase" id="RU363032"/>
    </source>
</evidence>
<accession>A0A1X7IVD3</accession>
<comment type="similarity">
    <text evidence="3">Belongs to the ABC transporter superfamily.</text>
</comment>
<feature type="domain" description="ABC transporter" evidence="13">
    <location>
        <begin position="370"/>
        <end position="619"/>
    </location>
</feature>
<dbReference type="InterPro" id="IPR003593">
    <property type="entry name" value="AAA+_ATPase"/>
</dbReference>
<evidence type="ECO:0000256" key="8">
    <source>
        <dbReference type="ARBA" id="ARBA00022840"/>
    </source>
</evidence>
<feature type="transmembrane region" description="Helical" evidence="11">
    <location>
        <begin position="260"/>
        <end position="279"/>
    </location>
</feature>
<keyword evidence="4 11" id="KW-0813">Transport</keyword>
<dbReference type="InterPro" id="IPR027417">
    <property type="entry name" value="P-loop_NTPase"/>
</dbReference>
<gene>
    <name evidence="15" type="ORF">SAMN06296010_0921</name>
</gene>
<dbReference type="FunFam" id="3.40.50.300:FF:000016">
    <property type="entry name" value="Oligopeptide ABC transporter ATP-binding component"/>
    <property type="match status" value="1"/>
</dbReference>
<feature type="domain" description="ABC transmembrane type-1" evidence="14">
    <location>
        <begin position="91"/>
        <end position="283"/>
    </location>
</feature>
<dbReference type="InterPro" id="IPR035906">
    <property type="entry name" value="MetI-like_sf"/>
</dbReference>
<dbReference type="Proteomes" id="UP000193244">
    <property type="component" value="Unassembled WGS sequence"/>
</dbReference>
<reference evidence="16" key="1">
    <citation type="submission" date="2017-04" db="EMBL/GenBank/DDBJ databases">
        <authorList>
            <person name="Varghese N."/>
            <person name="Submissions S."/>
        </authorList>
    </citation>
    <scope>NUCLEOTIDE SEQUENCE [LARGE SCALE GENOMIC DNA]</scope>
    <source>
        <strain evidence="16">VKM Ac-2510</strain>
    </source>
</reference>
<dbReference type="SUPFAM" id="SSF52540">
    <property type="entry name" value="P-loop containing nucleoside triphosphate hydrolases"/>
    <property type="match status" value="1"/>
</dbReference>
<dbReference type="InterPro" id="IPR003439">
    <property type="entry name" value="ABC_transporter-like_ATP-bd"/>
</dbReference>
<evidence type="ECO:0000256" key="9">
    <source>
        <dbReference type="ARBA" id="ARBA00022989"/>
    </source>
</evidence>
<dbReference type="InterPro" id="IPR050388">
    <property type="entry name" value="ABC_Ni/Peptide_Import"/>
</dbReference>
<dbReference type="EMBL" id="FXAY01000001">
    <property type="protein sequence ID" value="SMG19028.1"/>
    <property type="molecule type" value="Genomic_DNA"/>
</dbReference>
<keyword evidence="16" id="KW-1185">Reference proteome</keyword>
<dbReference type="Pfam" id="PF00528">
    <property type="entry name" value="BPD_transp_1"/>
    <property type="match status" value="1"/>
</dbReference>
<feature type="transmembrane region" description="Helical" evidence="11">
    <location>
        <begin position="30"/>
        <end position="52"/>
    </location>
</feature>
<keyword evidence="6 11" id="KW-0812">Transmembrane</keyword>
<evidence type="ECO:0000256" key="6">
    <source>
        <dbReference type="ARBA" id="ARBA00022692"/>
    </source>
</evidence>
<dbReference type="CDD" id="cd03257">
    <property type="entry name" value="ABC_NikE_OppD_transporters"/>
    <property type="match status" value="1"/>
</dbReference>
<dbReference type="GO" id="GO:0005524">
    <property type="term" value="F:ATP binding"/>
    <property type="evidence" value="ECO:0007669"/>
    <property type="project" value="UniProtKB-KW"/>
</dbReference>
<dbReference type="SMART" id="SM00382">
    <property type="entry name" value="AAA"/>
    <property type="match status" value="1"/>
</dbReference>
<keyword evidence="9 11" id="KW-1133">Transmembrane helix</keyword>
<dbReference type="OrthoDB" id="3677453at2"/>
<dbReference type="PANTHER" id="PTHR43297">
    <property type="entry name" value="OLIGOPEPTIDE TRANSPORT ATP-BINDING PROTEIN APPD"/>
    <property type="match status" value="1"/>
</dbReference>
<dbReference type="PANTHER" id="PTHR43297:SF2">
    <property type="entry name" value="DIPEPTIDE TRANSPORT ATP-BINDING PROTEIN DPPD"/>
    <property type="match status" value="1"/>
</dbReference>
<dbReference type="AlphaFoldDB" id="A0A1X7IVD3"/>